<evidence type="ECO:0000313" key="2">
    <source>
        <dbReference type="Proteomes" id="UP000257032"/>
    </source>
</evidence>
<proteinExistence type="predicted"/>
<reference evidence="1 2" key="1">
    <citation type="submission" date="2018-08" db="EMBL/GenBank/DDBJ databases">
        <title>Genome sequence of strict halophilic Halobacillus trueperi SS1 isolated from Lunsu, a salty water body of North West Himalayas.</title>
        <authorList>
            <person name="Gupta S."/>
            <person name="Sharma P."/>
            <person name="Dev K."/>
            <person name="Baumler D."/>
            <person name="Sourirajan A."/>
        </authorList>
    </citation>
    <scope>NUCLEOTIDE SEQUENCE [LARGE SCALE GENOMIC DNA]</scope>
    <source>
        <strain evidence="1 2">SS1</strain>
    </source>
</reference>
<protein>
    <submittedName>
        <fullName evidence="1">Uncharacterized protein</fullName>
    </submittedName>
</protein>
<dbReference type="Proteomes" id="UP000257032">
    <property type="component" value="Unassembled WGS sequence"/>
</dbReference>
<dbReference type="AlphaFoldDB" id="A0A3D8VLM2"/>
<dbReference type="InterPro" id="IPR038501">
    <property type="entry name" value="Spore_GerAC_C_sf"/>
</dbReference>
<accession>A0A3D8VLM2</accession>
<feature type="non-terminal residue" evidence="1">
    <location>
        <position position="37"/>
    </location>
</feature>
<evidence type="ECO:0000313" key="1">
    <source>
        <dbReference type="EMBL" id="RDY70193.1"/>
    </source>
</evidence>
<organism evidence="1 2">
    <name type="scientific">Halobacillus trueperi</name>
    <dbReference type="NCBI Taxonomy" id="156205"/>
    <lineage>
        <taxon>Bacteria</taxon>
        <taxon>Bacillati</taxon>
        <taxon>Bacillota</taxon>
        <taxon>Bacilli</taxon>
        <taxon>Bacillales</taxon>
        <taxon>Bacillaceae</taxon>
        <taxon>Halobacillus</taxon>
    </lineage>
</organism>
<gene>
    <name evidence="1" type="ORF">DXT76_14905</name>
</gene>
<name>A0A3D8VLM2_9BACI</name>
<sequence>MERVLKLAQQEYQIDFLNVSKWVHIHEPRYWKEHEKE</sequence>
<dbReference type="EMBL" id="QTLC01000050">
    <property type="protein sequence ID" value="RDY70193.1"/>
    <property type="molecule type" value="Genomic_DNA"/>
</dbReference>
<comment type="caution">
    <text evidence="1">The sequence shown here is derived from an EMBL/GenBank/DDBJ whole genome shotgun (WGS) entry which is preliminary data.</text>
</comment>
<dbReference type="Gene3D" id="3.30.300.210">
    <property type="entry name" value="Nutrient germinant receptor protein C, domain 3"/>
    <property type="match status" value="1"/>
</dbReference>